<feature type="transmembrane region" description="Helical" evidence="1">
    <location>
        <begin position="67"/>
        <end position="93"/>
    </location>
</feature>
<dbReference type="InterPro" id="IPR038050">
    <property type="entry name" value="Neuro_actylchol_rec"/>
</dbReference>
<dbReference type="PANTHER" id="PTHR18945">
    <property type="entry name" value="NEUROTRANSMITTER GATED ION CHANNEL"/>
    <property type="match status" value="1"/>
</dbReference>
<proteinExistence type="predicted"/>
<keyword evidence="4" id="KW-1185">Reference proteome</keyword>
<reference evidence="3" key="1">
    <citation type="submission" date="2022-08" db="UniProtKB">
        <authorList>
            <consortium name="EnsemblMetazoa"/>
        </authorList>
    </citation>
    <scope>IDENTIFICATION</scope>
    <source>
        <strain evidence="3">05x7-T-G4-1.051#20</strain>
    </source>
</reference>
<protein>
    <recommendedName>
        <fullName evidence="2">Neurotransmitter-gated ion-channel transmembrane domain-containing protein</fullName>
    </recommendedName>
</protein>
<accession>A0A8W8LJ37</accession>
<dbReference type="CDD" id="cd19051">
    <property type="entry name" value="LGIC_TM_cation"/>
    <property type="match status" value="1"/>
</dbReference>
<dbReference type="InterPro" id="IPR006029">
    <property type="entry name" value="Neurotrans-gated_channel_TM"/>
</dbReference>
<evidence type="ECO:0000256" key="1">
    <source>
        <dbReference type="SAM" id="Phobius"/>
    </source>
</evidence>
<keyword evidence="1" id="KW-0812">Transmembrane</keyword>
<dbReference type="GO" id="GO:0004888">
    <property type="term" value="F:transmembrane signaling receptor activity"/>
    <property type="evidence" value="ECO:0007669"/>
    <property type="project" value="InterPro"/>
</dbReference>
<sequence>MERKSSYYVTSVLLPIVLTSFLSLFVFLLPVESGEKVGFILTVLLALEVLLTLVSDQVPSTSINTSILSVHLAFMICFGVVCCLLTVMVLIIYERDPAIPISTQWKWLYRKVLVPSSCWSLCSSRANKRKINVKSNRHVGTLSDGDTDSIEGKGVSNDISWRDIGAVLDHFFLVSMGTLITVFTTGSLIALTTGTSDFQGHVHH</sequence>
<keyword evidence="1" id="KW-1133">Transmembrane helix</keyword>
<organism evidence="3 4">
    <name type="scientific">Magallana gigas</name>
    <name type="common">Pacific oyster</name>
    <name type="synonym">Crassostrea gigas</name>
    <dbReference type="NCBI Taxonomy" id="29159"/>
    <lineage>
        <taxon>Eukaryota</taxon>
        <taxon>Metazoa</taxon>
        <taxon>Spiralia</taxon>
        <taxon>Lophotrochozoa</taxon>
        <taxon>Mollusca</taxon>
        <taxon>Bivalvia</taxon>
        <taxon>Autobranchia</taxon>
        <taxon>Pteriomorphia</taxon>
        <taxon>Ostreida</taxon>
        <taxon>Ostreoidea</taxon>
        <taxon>Ostreidae</taxon>
        <taxon>Magallana</taxon>
    </lineage>
</organism>
<dbReference type="Pfam" id="PF02932">
    <property type="entry name" value="Neur_chan_memb"/>
    <property type="match status" value="1"/>
</dbReference>
<dbReference type="InterPro" id="IPR006201">
    <property type="entry name" value="Neur_channel"/>
</dbReference>
<dbReference type="Gene3D" id="1.20.58.390">
    <property type="entry name" value="Neurotransmitter-gated ion-channel transmembrane domain"/>
    <property type="match status" value="1"/>
</dbReference>
<feature type="transmembrane region" description="Helical" evidence="1">
    <location>
        <begin position="171"/>
        <end position="191"/>
    </location>
</feature>
<dbReference type="AlphaFoldDB" id="A0A8W8LJ37"/>
<dbReference type="InterPro" id="IPR036719">
    <property type="entry name" value="Neuro-gated_channel_TM_sf"/>
</dbReference>
<dbReference type="Proteomes" id="UP000005408">
    <property type="component" value="Unassembled WGS sequence"/>
</dbReference>
<dbReference type="GO" id="GO:0005216">
    <property type="term" value="F:monoatomic ion channel activity"/>
    <property type="evidence" value="ECO:0007669"/>
    <property type="project" value="InterPro"/>
</dbReference>
<evidence type="ECO:0000313" key="4">
    <source>
        <dbReference type="Proteomes" id="UP000005408"/>
    </source>
</evidence>
<feature type="domain" description="Neurotransmitter-gated ion-channel transmembrane" evidence="2">
    <location>
        <begin position="13"/>
        <end position="128"/>
    </location>
</feature>
<name>A0A8W8LJ37_MAGGI</name>
<dbReference type="OMA" id="CCIVISK"/>
<feature type="transmembrane region" description="Helical" evidence="1">
    <location>
        <begin position="7"/>
        <end position="31"/>
    </location>
</feature>
<dbReference type="EnsemblMetazoa" id="G27723.1">
    <property type="protein sequence ID" value="G27723.1:cds"/>
    <property type="gene ID" value="G27723"/>
</dbReference>
<keyword evidence="1" id="KW-0472">Membrane</keyword>
<dbReference type="SUPFAM" id="SSF90112">
    <property type="entry name" value="Neurotransmitter-gated ion-channel transmembrane pore"/>
    <property type="match status" value="1"/>
</dbReference>
<evidence type="ECO:0000313" key="3">
    <source>
        <dbReference type="EnsemblMetazoa" id="G27723.1:cds"/>
    </source>
</evidence>
<dbReference type="GO" id="GO:0016020">
    <property type="term" value="C:membrane"/>
    <property type="evidence" value="ECO:0007669"/>
    <property type="project" value="InterPro"/>
</dbReference>
<evidence type="ECO:0000259" key="2">
    <source>
        <dbReference type="Pfam" id="PF02932"/>
    </source>
</evidence>